<keyword evidence="2" id="KW-1185">Reference proteome</keyword>
<comment type="caution">
    <text evidence="1">The sequence shown here is derived from an EMBL/GenBank/DDBJ whole genome shotgun (WGS) entry which is preliminary data.</text>
</comment>
<dbReference type="EMBL" id="JARBHB010000011">
    <property type="protein sequence ID" value="KAJ8873358.1"/>
    <property type="molecule type" value="Genomic_DNA"/>
</dbReference>
<protein>
    <submittedName>
        <fullName evidence="1">Uncharacterized protein</fullName>
    </submittedName>
</protein>
<gene>
    <name evidence="1" type="ORF">PR048_026992</name>
</gene>
<organism evidence="1 2">
    <name type="scientific">Dryococelus australis</name>
    <dbReference type="NCBI Taxonomy" id="614101"/>
    <lineage>
        <taxon>Eukaryota</taxon>
        <taxon>Metazoa</taxon>
        <taxon>Ecdysozoa</taxon>
        <taxon>Arthropoda</taxon>
        <taxon>Hexapoda</taxon>
        <taxon>Insecta</taxon>
        <taxon>Pterygota</taxon>
        <taxon>Neoptera</taxon>
        <taxon>Polyneoptera</taxon>
        <taxon>Phasmatodea</taxon>
        <taxon>Verophasmatodea</taxon>
        <taxon>Anareolatae</taxon>
        <taxon>Phasmatidae</taxon>
        <taxon>Eurycanthinae</taxon>
        <taxon>Dryococelus</taxon>
    </lineage>
</organism>
<sequence length="117" mass="14060">MYRYIFSCDEAKFAREGMSNTRDAHVKSEVDQHATLDTSIEHHFRANTWRRVVVETFAFQRYLTGNVYLQNECRIDWDMCHWNRGNVRTPNMDARHPIFYLYGVNVLRVWGRTKELV</sequence>
<evidence type="ECO:0000313" key="2">
    <source>
        <dbReference type="Proteomes" id="UP001159363"/>
    </source>
</evidence>
<dbReference type="Proteomes" id="UP001159363">
    <property type="component" value="Chromosome 10"/>
</dbReference>
<evidence type="ECO:0000313" key="1">
    <source>
        <dbReference type="EMBL" id="KAJ8873358.1"/>
    </source>
</evidence>
<accession>A0ABQ9GMW5</accession>
<proteinExistence type="predicted"/>
<reference evidence="1 2" key="1">
    <citation type="submission" date="2023-02" db="EMBL/GenBank/DDBJ databases">
        <title>LHISI_Scaffold_Assembly.</title>
        <authorList>
            <person name="Stuart O.P."/>
            <person name="Cleave R."/>
            <person name="Magrath M.J.L."/>
            <person name="Mikheyev A.S."/>
        </authorList>
    </citation>
    <scope>NUCLEOTIDE SEQUENCE [LARGE SCALE GENOMIC DNA]</scope>
    <source>
        <strain evidence="1">Daus_M_001</strain>
        <tissue evidence="1">Leg muscle</tissue>
    </source>
</reference>
<name>A0ABQ9GMW5_9NEOP</name>